<evidence type="ECO:0008006" key="4">
    <source>
        <dbReference type="Google" id="ProtNLM"/>
    </source>
</evidence>
<proteinExistence type="predicted"/>
<gene>
    <name evidence="2" type="ORF">FB559_2614</name>
</gene>
<feature type="chain" id="PRO_5021840241" description="Esterase" evidence="1">
    <location>
        <begin position="34"/>
        <end position="456"/>
    </location>
</feature>
<dbReference type="AlphaFoldDB" id="A0A543CIX3"/>
<evidence type="ECO:0000256" key="1">
    <source>
        <dbReference type="SAM" id="SignalP"/>
    </source>
</evidence>
<dbReference type="Proteomes" id="UP000316096">
    <property type="component" value="Unassembled WGS sequence"/>
</dbReference>
<reference evidence="2 3" key="1">
    <citation type="submission" date="2019-06" db="EMBL/GenBank/DDBJ databases">
        <title>Sequencing the genomes of 1000 actinobacteria strains.</title>
        <authorList>
            <person name="Klenk H.-P."/>
        </authorList>
    </citation>
    <scope>NUCLEOTIDE SEQUENCE [LARGE SCALE GENOMIC DNA]</scope>
    <source>
        <strain evidence="2 3">DSM 102200</strain>
    </source>
</reference>
<evidence type="ECO:0000313" key="3">
    <source>
        <dbReference type="Proteomes" id="UP000316096"/>
    </source>
</evidence>
<dbReference type="Gene3D" id="3.40.50.1820">
    <property type="entry name" value="alpha/beta hydrolase"/>
    <property type="match status" value="1"/>
</dbReference>
<keyword evidence="3" id="KW-1185">Reference proteome</keyword>
<organism evidence="2 3">
    <name type="scientific">Actinoallomurus bryophytorum</name>
    <dbReference type="NCBI Taxonomy" id="1490222"/>
    <lineage>
        <taxon>Bacteria</taxon>
        <taxon>Bacillati</taxon>
        <taxon>Actinomycetota</taxon>
        <taxon>Actinomycetes</taxon>
        <taxon>Streptosporangiales</taxon>
        <taxon>Thermomonosporaceae</taxon>
        <taxon>Actinoallomurus</taxon>
    </lineage>
</organism>
<feature type="signal peptide" evidence="1">
    <location>
        <begin position="1"/>
        <end position="33"/>
    </location>
</feature>
<dbReference type="EMBL" id="VFOZ01000001">
    <property type="protein sequence ID" value="TQL97041.1"/>
    <property type="molecule type" value="Genomic_DNA"/>
</dbReference>
<keyword evidence="1" id="KW-0732">Signal</keyword>
<comment type="caution">
    <text evidence="2">The sequence shown here is derived from an EMBL/GenBank/DDBJ whole genome shotgun (WGS) entry which is preliminary data.</text>
</comment>
<dbReference type="SUPFAM" id="SSF53474">
    <property type="entry name" value="alpha/beta-Hydrolases"/>
    <property type="match status" value="2"/>
</dbReference>
<sequence length="456" mass="49906">MRPRVTGLRRVRTAVAAALALAGVLGVPAAARADDVAVYSGTFDGLPYKAEVPARWNGTLLLYSNVNDQQILLASYPESEQWLLDHHYALAAASTTDVRATLQGQRSMLDWFDSHIGKPRRTISWGQSLGGVSAVLLAERQPWRFDGVGTLCAPLGGLISTWNSFLDLNFATKTLLAPDSDWRLVHVTDPDGDTAEQQRIVQTAQQTPQGRARLALANAVAGAPAWFSPLHPHPTDLAEEINQLAHFDTSMFPISGGSLRQTYEQTAGGNASWNTGVDYGHLLTMSTERDLVVKAYRAAGLSLAKDLRTLARTPRIAADPGAVAYQYRYGTPQGHTSWPVVTLHTTGDGASQVEHEREYADQVRRNGDPAELRELFVDRGWHCTYTASEELVALQALLHRVDTGQWGDLRPATLNTAAGRLPAAYQQVLSWYDGAWGQVTPNFIHYRPAPLPRAFP</sequence>
<evidence type="ECO:0000313" key="2">
    <source>
        <dbReference type="EMBL" id="TQL97041.1"/>
    </source>
</evidence>
<name>A0A543CIX3_9ACTN</name>
<dbReference type="InterPro" id="IPR029058">
    <property type="entry name" value="AB_hydrolase_fold"/>
</dbReference>
<accession>A0A543CIX3</accession>
<protein>
    <recommendedName>
        <fullName evidence="4">Esterase</fullName>
    </recommendedName>
</protein>